<accession>A0A2S9PTP5</accession>
<keyword evidence="9 10" id="KW-0413">Isomerase</keyword>
<evidence type="ECO:0000256" key="6">
    <source>
        <dbReference type="ARBA" id="ARBA00022842"/>
    </source>
</evidence>
<dbReference type="InterPro" id="IPR000086">
    <property type="entry name" value="NUDIX_hydrolase_dom"/>
</dbReference>
<name>A0A2S9PTP5_9ACTN</name>
<dbReference type="CDD" id="cd02885">
    <property type="entry name" value="NUDIX_IPP_Isomerase"/>
    <property type="match status" value="1"/>
</dbReference>
<keyword evidence="6 10" id="KW-0460">Magnesium</keyword>
<comment type="cofactor">
    <cofactor evidence="10">
        <name>Mn(2+)</name>
        <dbReference type="ChEBI" id="CHEBI:29035"/>
    </cofactor>
    <text evidence="10">Binds 1 Mn(2+) ion per subunit.</text>
</comment>
<sequence length="213" mass="22683">MPTTPATATDGVSGSPADVRADSLTDGAAAPAQRAIMLELVDETGATIGTAEKLAAHQAPGQLHRAFSVFLFDEEGRLLLQRRALGKYHSPGVWSNTCCGHPYPGEAPFAAAARRVHEELGVSPSLLAEAGTVRYNHPDPESGLVEQEYNHLYVGMVQSALRPDPEEIEETAFVTAGELAELRSSAVFSAWFMTVLDAARPAVRELTGETGGW</sequence>
<dbReference type="FunFam" id="3.90.79.10:FF:000009">
    <property type="entry name" value="Isopentenyl-diphosphate Delta-isomerase"/>
    <property type="match status" value="1"/>
</dbReference>
<feature type="binding site" evidence="10">
    <location>
        <position position="146"/>
    </location>
    <ligand>
        <name>Mn(2+)</name>
        <dbReference type="ChEBI" id="CHEBI:29035"/>
    </ligand>
</feature>
<evidence type="ECO:0000256" key="11">
    <source>
        <dbReference type="SAM" id="MobiDB-lite"/>
    </source>
</evidence>
<feature type="binding site" evidence="10">
    <location>
        <position position="64"/>
    </location>
    <ligand>
        <name>Mn(2+)</name>
        <dbReference type="ChEBI" id="CHEBI:29035"/>
    </ligand>
</feature>
<gene>
    <name evidence="10" type="primary">idi</name>
    <name evidence="13" type="ORF">C6N75_18410</name>
</gene>
<dbReference type="Pfam" id="PF00293">
    <property type="entry name" value="NUDIX"/>
    <property type="match status" value="1"/>
</dbReference>
<comment type="caution">
    <text evidence="13">The sequence shown here is derived from an EMBL/GenBank/DDBJ whole genome shotgun (WGS) entry which is preliminary data.</text>
</comment>
<evidence type="ECO:0000256" key="5">
    <source>
        <dbReference type="ARBA" id="ARBA00022723"/>
    </source>
</evidence>
<dbReference type="EC" id="5.3.3.2" evidence="3 10"/>
<protein>
    <recommendedName>
        <fullName evidence="3 10">Isopentenyl-diphosphate Delta-isomerase</fullName>
        <shortName evidence="10">IPP isomerase</shortName>
        <ecNumber evidence="3 10">5.3.3.2</ecNumber>
    </recommendedName>
    <alternativeName>
        <fullName evidence="10">IPP:DMAPP isomerase</fullName>
    </alternativeName>
    <alternativeName>
        <fullName evidence="10">Isopentenyl pyrophosphate isomerase</fullName>
    </alternativeName>
</protein>
<dbReference type="NCBIfam" id="TIGR02150">
    <property type="entry name" value="IPP_isom_1"/>
    <property type="match status" value="1"/>
</dbReference>
<dbReference type="SUPFAM" id="SSF55811">
    <property type="entry name" value="Nudix"/>
    <property type="match status" value="1"/>
</dbReference>
<dbReference type="GO" id="GO:0046872">
    <property type="term" value="F:metal ion binding"/>
    <property type="evidence" value="ECO:0007669"/>
    <property type="project" value="UniProtKB-KW"/>
</dbReference>
<dbReference type="GO" id="GO:0050992">
    <property type="term" value="P:dimethylallyl diphosphate biosynthetic process"/>
    <property type="evidence" value="ECO:0007669"/>
    <property type="project" value="UniProtKB-UniRule"/>
</dbReference>
<evidence type="ECO:0000313" key="13">
    <source>
        <dbReference type="EMBL" id="PRH77800.1"/>
    </source>
</evidence>
<feature type="binding site" evidence="10">
    <location>
        <position position="57"/>
    </location>
    <ligand>
        <name>Mn(2+)</name>
        <dbReference type="ChEBI" id="CHEBI:29035"/>
    </ligand>
</feature>
<evidence type="ECO:0000256" key="1">
    <source>
        <dbReference type="ARBA" id="ARBA00004826"/>
    </source>
</evidence>
<keyword evidence="8 10" id="KW-0414">Isoprene biosynthesis</keyword>
<evidence type="ECO:0000256" key="10">
    <source>
        <dbReference type="HAMAP-Rule" id="MF_00202"/>
    </source>
</evidence>
<evidence type="ECO:0000259" key="12">
    <source>
        <dbReference type="PROSITE" id="PS51462"/>
    </source>
</evidence>
<dbReference type="UniPathway" id="UPA00059">
    <property type="reaction ID" value="UER00104"/>
</dbReference>
<comment type="subcellular location">
    <subcellularLocation>
        <location evidence="10">Cytoplasm</location>
    </subcellularLocation>
</comment>
<dbReference type="HAMAP" id="MF_00202">
    <property type="entry name" value="Idi"/>
    <property type="match status" value="1"/>
</dbReference>
<dbReference type="AlphaFoldDB" id="A0A2S9PTP5"/>
<feature type="region of interest" description="Disordered" evidence="11">
    <location>
        <begin position="1"/>
        <end position="22"/>
    </location>
</feature>
<dbReference type="NCBIfam" id="NF002995">
    <property type="entry name" value="PRK03759.1"/>
    <property type="match status" value="1"/>
</dbReference>
<keyword evidence="14" id="KW-1185">Reference proteome</keyword>
<keyword evidence="7 10" id="KW-0464">Manganese</keyword>
<dbReference type="GO" id="GO:0009240">
    <property type="term" value="P:isopentenyl diphosphate biosynthetic process"/>
    <property type="evidence" value="ECO:0007669"/>
    <property type="project" value="TreeGrafter"/>
</dbReference>
<dbReference type="EMBL" id="PVLV01000277">
    <property type="protein sequence ID" value="PRH77800.1"/>
    <property type="molecule type" value="Genomic_DNA"/>
</dbReference>
<evidence type="ECO:0000256" key="3">
    <source>
        <dbReference type="ARBA" id="ARBA00012057"/>
    </source>
</evidence>
<dbReference type="PANTHER" id="PTHR10885:SF0">
    <property type="entry name" value="ISOPENTENYL-DIPHOSPHATE DELTA-ISOMERASE"/>
    <property type="match status" value="1"/>
</dbReference>
<reference evidence="13 14" key="1">
    <citation type="submission" date="2018-03" db="EMBL/GenBank/DDBJ databases">
        <title>Novel Streptomyces sp. from soil.</title>
        <authorList>
            <person name="Tan G.Y.A."/>
            <person name="Lee Z.Y."/>
        </authorList>
    </citation>
    <scope>NUCLEOTIDE SEQUENCE [LARGE SCALE GENOMIC DNA]</scope>
    <source>
        <strain evidence="13 14">ST5x</strain>
    </source>
</reference>
<evidence type="ECO:0000256" key="9">
    <source>
        <dbReference type="ARBA" id="ARBA00023235"/>
    </source>
</evidence>
<keyword evidence="5 10" id="KW-0479">Metal-binding</keyword>
<feature type="binding site" evidence="10">
    <location>
        <position position="148"/>
    </location>
    <ligand>
        <name>Mn(2+)</name>
        <dbReference type="ChEBI" id="CHEBI:29035"/>
    </ligand>
</feature>
<dbReference type="Proteomes" id="UP000239322">
    <property type="component" value="Unassembled WGS sequence"/>
</dbReference>
<organism evidence="13 14">
    <name type="scientific">Streptomyces solincola</name>
    <dbReference type="NCBI Taxonomy" id="2100817"/>
    <lineage>
        <taxon>Bacteria</taxon>
        <taxon>Bacillati</taxon>
        <taxon>Actinomycetota</taxon>
        <taxon>Actinomycetes</taxon>
        <taxon>Kitasatosporales</taxon>
        <taxon>Streptomycetaceae</taxon>
        <taxon>Streptomyces</taxon>
    </lineage>
</organism>
<dbReference type="PROSITE" id="PS51462">
    <property type="entry name" value="NUDIX"/>
    <property type="match status" value="1"/>
</dbReference>
<dbReference type="OrthoDB" id="9809458at2"/>
<dbReference type="PANTHER" id="PTHR10885">
    <property type="entry name" value="ISOPENTENYL-DIPHOSPHATE DELTA-ISOMERASE"/>
    <property type="match status" value="1"/>
</dbReference>
<feature type="binding site" evidence="10">
    <location>
        <position position="101"/>
    </location>
    <ligand>
        <name>Mn(2+)</name>
        <dbReference type="ChEBI" id="CHEBI:29035"/>
    </ligand>
</feature>
<comment type="similarity">
    <text evidence="2 10">Belongs to the IPP isomerase type 1 family.</text>
</comment>
<comment type="function">
    <text evidence="10">Catalyzes the 1,3-allylic rearrangement of the homoallylic substrate isopentenyl (IPP) to its highly electrophilic allylic isomer, dimethylallyl diphosphate (DMAPP).</text>
</comment>
<evidence type="ECO:0000313" key="14">
    <source>
        <dbReference type="Proteomes" id="UP000239322"/>
    </source>
</evidence>
<comment type="catalytic activity">
    <reaction evidence="10">
        <text>isopentenyl diphosphate = dimethylallyl diphosphate</text>
        <dbReference type="Rhea" id="RHEA:23284"/>
        <dbReference type="ChEBI" id="CHEBI:57623"/>
        <dbReference type="ChEBI" id="CHEBI:128769"/>
        <dbReference type="EC" id="5.3.3.2"/>
    </reaction>
</comment>
<evidence type="ECO:0000256" key="2">
    <source>
        <dbReference type="ARBA" id="ARBA00007579"/>
    </source>
</evidence>
<dbReference type="InterPro" id="IPR011876">
    <property type="entry name" value="IsopentenylPP_isomerase_typ1"/>
</dbReference>
<dbReference type="Gene3D" id="3.90.79.10">
    <property type="entry name" value="Nucleoside Triphosphate Pyrophosphohydrolase"/>
    <property type="match status" value="1"/>
</dbReference>
<feature type="compositionally biased region" description="Polar residues" evidence="11">
    <location>
        <begin position="1"/>
        <end position="12"/>
    </location>
</feature>
<comment type="pathway">
    <text evidence="1 10">Isoprenoid biosynthesis; dimethylallyl diphosphate biosynthesis; dimethylallyl diphosphate from isopentenyl diphosphate: step 1/1.</text>
</comment>
<proteinExistence type="inferred from homology"/>
<dbReference type="InterPro" id="IPR056375">
    <property type="entry name" value="Idi_bact"/>
</dbReference>
<evidence type="ECO:0000256" key="7">
    <source>
        <dbReference type="ARBA" id="ARBA00023211"/>
    </source>
</evidence>
<keyword evidence="4 10" id="KW-0963">Cytoplasm</keyword>
<dbReference type="GO" id="GO:0005737">
    <property type="term" value="C:cytoplasm"/>
    <property type="evidence" value="ECO:0007669"/>
    <property type="project" value="UniProtKB-SubCell"/>
</dbReference>
<evidence type="ECO:0000256" key="8">
    <source>
        <dbReference type="ARBA" id="ARBA00023229"/>
    </source>
</evidence>
<dbReference type="InterPro" id="IPR015797">
    <property type="entry name" value="NUDIX_hydrolase-like_dom_sf"/>
</dbReference>
<dbReference type="GO" id="GO:0004452">
    <property type="term" value="F:isopentenyl-diphosphate delta-isomerase activity"/>
    <property type="evidence" value="ECO:0007669"/>
    <property type="project" value="UniProtKB-UniRule"/>
</dbReference>
<evidence type="ECO:0000256" key="4">
    <source>
        <dbReference type="ARBA" id="ARBA00022490"/>
    </source>
</evidence>
<comment type="cofactor">
    <cofactor evidence="10">
        <name>Mg(2+)</name>
        <dbReference type="ChEBI" id="CHEBI:18420"/>
    </cofactor>
    <text evidence="10">Binds 1 Mg(2+) ion per subunit. The magnesium ion binds only when substrate is bound.</text>
</comment>
<feature type="binding site" evidence="10">
    <location>
        <position position="119"/>
    </location>
    <ligand>
        <name>Mg(2+)</name>
        <dbReference type="ChEBI" id="CHEBI:18420"/>
    </ligand>
</feature>
<feature type="domain" description="Nudix hydrolase" evidence="12">
    <location>
        <begin position="62"/>
        <end position="199"/>
    </location>
</feature>
<feature type="active site" evidence="10">
    <location>
        <position position="148"/>
    </location>
</feature>
<feature type="active site" evidence="10">
    <location>
        <position position="99"/>
    </location>
</feature>